<dbReference type="Pfam" id="PF02954">
    <property type="entry name" value="HTH_8"/>
    <property type="match status" value="1"/>
</dbReference>
<dbReference type="GO" id="GO:0043565">
    <property type="term" value="F:sequence-specific DNA binding"/>
    <property type="evidence" value="ECO:0007669"/>
    <property type="project" value="InterPro"/>
</dbReference>
<evidence type="ECO:0000313" key="7">
    <source>
        <dbReference type="Proteomes" id="UP000807825"/>
    </source>
</evidence>
<evidence type="ECO:0000313" key="6">
    <source>
        <dbReference type="EMBL" id="MBI5252259.1"/>
    </source>
</evidence>
<reference evidence="6" key="1">
    <citation type="submission" date="2020-07" db="EMBL/GenBank/DDBJ databases">
        <title>Huge and variable diversity of episymbiotic CPR bacteria and DPANN archaea in groundwater ecosystems.</title>
        <authorList>
            <person name="He C.Y."/>
            <person name="Keren R."/>
            <person name="Whittaker M."/>
            <person name="Farag I.F."/>
            <person name="Doudna J."/>
            <person name="Cate J.H.D."/>
            <person name="Banfield J.F."/>
        </authorList>
    </citation>
    <scope>NUCLEOTIDE SEQUENCE</scope>
    <source>
        <strain evidence="6">NC_groundwater_1664_Pr3_B-0.1um_52_9</strain>
    </source>
</reference>
<dbReference type="InterPro" id="IPR009057">
    <property type="entry name" value="Homeodomain-like_sf"/>
</dbReference>
<dbReference type="Proteomes" id="UP000807825">
    <property type="component" value="Unassembled WGS sequence"/>
</dbReference>
<evidence type="ECO:0000256" key="3">
    <source>
        <dbReference type="ARBA" id="ARBA00023015"/>
    </source>
</evidence>
<dbReference type="PROSITE" id="PS00688">
    <property type="entry name" value="SIGMA54_INTERACT_3"/>
    <property type="match status" value="1"/>
</dbReference>
<keyword evidence="4" id="KW-0804">Transcription</keyword>
<dbReference type="Gene3D" id="1.10.10.60">
    <property type="entry name" value="Homeodomain-like"/>
    <property type="match status" value="1"/>
</dbReference>
<dbReference type="AlphaFoldDB" id="A0A9D6V675"/>
<dbReference type="GO" id="GO:0006355">
    <property type="term" value="P:regulation of DNA-templated transcription"/>
    <property type="evidence" value="ECO:0007669"/>
    <property type="project" value="InterPro"/>
</dbReference>
<protein>
    <recommendedName>
        <fullName evidence="5">Sigma-54 factor interaction domain-containing protein</fullName>
    </recommendedName>
</protein>
<keyword evidence="1" id="KW-0547">Nucleotide-binding</keyword>
<dbReference type="PANTHER" id="PTHR32071">
    <property type="entry name" value="TRANSCRIPTIONAL REGULATORY PROTEIN"/>
    <property type="match status" value="1"/>
</dbReference>
<dbReference type="PROSITE" id="PS50045">
    <property type="entry name" value="SIGMA54_INTERACT_4"/>
    <property type="match status" value="1"/>
</dbReference>
<feature type="non-terminal residue" evidence="6">
    <location>
        <position position="1"/>
    </location>
</feature>
<evidence type="ECO:0000259" key="5">
    <source>
        <dbReference type="PROSITE" id="PS50045"/>
    </source>
</evidence>
<organism evidence="6 7">
    <name type="scientific">Desulfomonile tiedjei</name>
    <dbReference type="NCBI Taxonomy" id="2358"/>
    <lineage>
        <taxon>Bacteria</taxon>
        <taxon>Pseudomonadati</taxon>
        <taxon>Thermodesulfobacteriota</taxon>
        <taxon>Desulfomonilia</taxon>
        <taxon>Desulfomonilales</taxon>
        <taxon>Desulfomonilaceae</taxon>
        <taxon>Desulfomonile</taxon>
    </lineage>
</organism>
<dbReference type="InterPro" id="IPR058031">
    <property type="entry name" value="AAA_lid_NorR"/>
</dbReference>
<evidence type="ECO:0000256" key="4">
    <source>
        <dbReference type="ARBA" id="ARBA00023163"/>
    </source>
</evidence>
<sequence>EDIPLLAHYFLNIYSNKMGKKFSRIPSSQMEKMLNYHWPGNVRELENVIERGAILSSCPLFKVPPLGEEHHDLPAEQGRATLRENERRHILWALDKTGWKVRGKGGAAELLGIPASTLAFRMKKVGIQRPEK</sequence>
<keyword evidence="2" id="KW-0067">ATP-binding</keyword>
<dbReference type="Gene3D" id="1.10.8.60">
    <property type="match status" value="1"/>
</dbReference>
<keyword evidence="3" id="KW-0805">Transcription regulation</keyword>
<evidence type="ECO:0000256" key="2">
    <source>
        <dbReference type="ARBA" id="ARBA00022840"/>
    </source>
</evidence>
<dbReference type="InterPro" id="IPR002078">
    <property type="entry name" value="Sigma_54_int"/>
</dbReference>
<dbReference type="EMBL" id="JACRDE010000584">
    <property type="protein sequence ID" value="MBI5252259.1"/>
    <property type="molecule type" value="Genomic_DNA"/>
</dbReference>
<dbReference type="PANTHER" id="PTHR32071:SF57">
    <property type="entry name" value="C4-DICARBOXYLATE TRANSPORT TRANSCRIPTIONAL REGULATORY PROTEIN DCTD"/>
    <property type="match status" value="1"/>
</dbReference>
<gene>
    <name evidence="6" type="ORF">HY912_22420</name>
</gene>
<accession>A0A9D6V675</accession>
<evidence type="ECO:0000256" key="1">
    <source>
        <dbReference type="ARBA" id="ARBA00022741"/>
    </source>
</evidence>
<feature type="domain" description="Sigma-54 factor interaction" evidence="5">
    <location>
        <begin position="1"/>
        <end position="54"/>
    </location>
</feature>
<dbReference type="Pfam" id="PF25601">
    <property type="entry name" value="AAA_lid_14"/>
    <property type="match status" value="1"/>
</dbReference>
<dbReference type="GO" id="GO:0005524">
    <property type="term" value="F:ATP binding"/>
    <property type="evidence" value="ECO:0007669"/>
    <property type="project" value="UniProtKB-KW"/>
</dbReference>
<dbReference type="SUPFAM" id="SSF46689">
    <property type="entry name" value="Homeodomain-like"/>
    <property type="match status" value="1"/>
</dbReference>
<dbReference type="InterPro" id="IPR002197">
    <property type="entry name" value="HTH_Fis"/>
</dbReference>
<name>A0A9D6V675_9BACT</name>
<dbReference type="InterPro" id="IPR025944">
    <property type="entry name" value="Sigma_54_int_dom_CS"/>
</dbReference>
<comment type="caution">
    <text evidence="6">The sequence shown here is derived from an EMBL/GenBank/DDBJ whole genome shotgun (WGS) entry which is preliminary data.</text>
</comment>
<proteinExistence type="predicted"/>